<reference evidence="2 3" key="1">
    <citation type="journal article" date="2018" name="Sci. Rep.">
        <title>Genomic signatures of local adaptation to the degree of environmental predictability in rotifers.</title>
        <authorList>
            <person name="Franch-Gras L."/>
            <person name="Hahn C."/>
            <person name="Garcia-Roger E.M."/>
            <person name="Carmona M.J."/>
            <person name="Serra M."/>
            <person name="Gomez A."/>
        </authorList>
    </citation>
    <scope>NUCLEOTIDE SEQUENCE [LARGE SCALE GENOMIC DNA]</scope>
    <source>
        <strain evidence="2">HYR1</strain>
    </source>
</reference>
<keyword evidence="1" id="KW-0472">Membrane</keyword>
<keyword evidence="1" id="KW-1133">Transmembrane helix</keyword>
<dbReference type="Proteomes" id="UP000276133">
    <property type="component" value="Unassembled WGS sequence"/>
</dbReference>
<accession>A0A3M7RKU7</accession>
<gene>
    <name evidence="2" type="ORF">BpHYR1_008924</name>
</gene>
<protein>
    <submittedName>
        <fullName evidence="2">Uncharacterized protein</fullName>
    </submittedName>
</protein>
<evidence type="ECO:0000313" key="2">
    <source>
        <dbReference type="EMBL" id="RNA24099.1"/>
    </source>
</evidence>
<sequence>MKKYKLKKLFTIIEKSNCSKLANLSYHLITASFIFFIKKFFFILADIINAYIKVGVGAVKHRVPDKRASTSRIQDQLHIYKIYIFLLDPCYSKILFHSINQKKH</sequence>
<evidence type="ECO:0000313" key="3">
    <source>
        <dbReference type="Proteomes" id="UP000276133"/>
    </source>
</evidence>
<evidence type="ECO:0000256" key="1">
    <source>
        <dbReference type="SAM" id="Phobius"/>
    </source>
</evidence>
<name>A0A3M7RKU7_BRAPC</name>
<comment type="caution">
    <text evidence="2">The sequence shown here is derived from an EMBL/GenBank/DDBJ whole genome shotgun (WGS) entry which is preliminary data.</text>
</comment>
<dbReference type="AlphaFoldDB" id="A0A3M7RKU7"/>
<dbReference type="EMBL" id="REGN01003168">
    <property type="protein sequence ID" value="RNA24099.1"/>
    <property type="molecule type" value="Genomic_DNA"/>
</dbReference>
<keyword evidence="1" id="KW-0812">Transmembrane</keyword>
<organism evidence="2 3">
    <name type="scientific">Brachionus plicatilis</name>
    <name type="common">Marine rotifer</name>
    <name type="synonym">Brachionus muelleri</name>
    <dbReference type="NCBI Taxonomy" id="10195"/>
    <lineage>
        <taxon>Eukaryota</taxon>
        <taxon>Metazoa</taxon>
        <taxon>Spiralia</taxon>
        <taxon>Gnathifera</taxon>
        <taxon>Rotifera</taxon>
        <taxon>Eurotatoria</taxon>
        <taxon>Monogononta</taxon>
        <taxon>Pseudotrocha</taxon>
        <taxon>Ploima</taxon>
        <taxon>Brachionidae</taxon>
        <taxon>Brachionus</taxon>
    </lineage>
</organism>
<feature type="transmembrane region" description="Helical" evidence="1">
    <location>
        <begin position="21"/>
        <end position="44"/>
    </location>
</feature>
<proteinExistence type="predicted"/>
<keyword evidence="3" id="KW-1185">Reference proteome</keyword>